<dbReference type="SUPFAM" id="SSF51905">
    <property type="entry name" value="FAD/NAD(P)-binding domain"/>
    <property type="match status" value="1"/>
</dbReference>
<dbReference type="STRING" id="169760.PSTEL_09010"/>
<dbReference type="Pfam" id="PF01266">
    <property type="entry name" value="DAO"/>
    <property type="match status" value="1"/>
</dbReference>
<evidence type="ECO:0000259" key="1">
    <source>
        <dbReference type="Pfam" id="PF01266"/>
    </source>
</evidence>
<proteinExistence type="predicted"/>
<dbReference type="InterPro" id="IPR036188">
    <property type="entry name" value="FAD/NAD-bd_sf"/>
</dbReference>
<reference evidence="2 3" key="1">
    <citation type="submission" date="2014-08" db="EMBL/GenBank/DDBJ databases">
        <title>Comparative genomics of the Paenibacillus odorifer group.</title>
        <authorList>
            <person name="den Bakker H.C."/>
            <person name="Tsai Y.-C."/>
            <person name="Martin N."/>
            <person name="Korlach J."/>
            <person name="Wiedmann M."/>
        </authorList>
    </citation>
    <scope>NUCLEOTIDE SEQUENCE [LARGE SCALE GENOMIC DNA]</scope>
    <source>
        <strain evidence="2 3">DSM 14472</strain>
    </source>
</reference>
<dbReference type="HOGENOM" id="CLU_007884_3_1_9"/>
<name>A0A089LNS7_9BACL</name>
<dbReference type="RefSeq" id="WP_038694660.1">
    <property type="nucleotide sequence ID" value="NZ_CP009286.1"/>
</dbReference>
<dbReference type="InterPro" id="IPR006076">
    <property type="entry name" value="FAD-dep_OxRdtase"/>
</dbReference>
<dbReference type="GO" id="GO:0005737">
    <property type="term" value="C:cytoplasm"/>
    <property type="evidence" value="ECO:0007669"/>
    <property type="project" value="TreeGrafter"/>
</dbReference>
<organism evidence="2 3">
    <name type="scientific">Paenibacillus stellifer</name>
    <dbReference type="NCBI Taxonomy" id="169760"/>
    <lineage>
        <taxon>Bacteria</taxon>
        <taxon>Bacillati</taxon>
        <taxon>Bacillota</taxon>
        <taxon>Bacilli</taxon>
        <taxon>Bacillales</taxon>
        <taxon>Paenibacillaceae</taxon>
        <taxon>Paenibacillus</taxon>
    </lineage>
</organism>
<feature type="domain" description="FAD dependent oxidoreductase" evidence="1">
    <location>
        <begin position="32"/>
        <end position="382"/>
    </location>
</feature>
<dbReference type="Gene3D" id="3.30.9.10">
    <property type="entry name" value="D-Amino Acid Oxidase, subunit A, domain 2"/>
    <property type="match status" value="1"/>
</dbReference>
<dbReference type="Gene3D" id="3.50.50.60">
    <property type="entry name" value="FAD/NAD(P)-binding domain"/>
    <property type="match status" value="1"/>
</dbReference>
<dbReference type="KEGG" id="pste:PSTEL_09010"/>
<evidence type="ECO:0000313" key="3">
    <source>
        <dbReference type="Proteomes" id="UP000029507"/>
    </source>
</evidence>
<gene>
    <name evidence="2" type="ORF">PSTEL_09010</name>
</gene>
<dbReference type="Proteomes" id="UP000029507">
    <property type="component" value="Chromosome"/>
</dbReference>
<dbReference type="OrthoDB" id="571248at2"/>
<dbReference type="AlphaFoldDB" id="A0A089LNS7"/>
<protein>
    <submittedName>
        <fullName evidence="2">Amino acid oxidase</fullName>
    </submittedName>
</protein>
<dbReference type="EMBL" id="CP009286">
    <property type="protein sequence ID" value="AIQ63211.1"/>
    <property type="molecule type" value="Genomic_DNA"/>
</dbReference>
<dbReference type="PANTHER" id="PTHR13847:SF201">
    <property type="entry name" value="PUTATIBE OXIDOREDUCTASE"/>
    <property type="match status" value="1"/>
</dbReference>
<sequence length="406" mass="45439">MNLISGSTPWPFTLPEAPAYPVLEEELSCECLIIGGGMGGAAAAYRLSRAGVDTVLIDKRKVAEGSTHANTGLLQVMSDKSLTACMNTFGRQQGLLFYRLCRQAVDDILALPDDLDIDPHIYPRPSLYYASSKDDVGALKSEYDTLIQSGFPFEWWEEKEMAAHFSFAKPAAIYGSNDAEANTYRMVHSMIAKAAERGARIYERTEALHCDYGSEDVICYTRHGKIRAKRVIFALGYETQEWKKDRGAELINTYAIVTPPLKIQLKWHERALIWETARPYLYFRLTPDNRIVAGGRDEPLTDPERRESRVISQCSELMNEVVKLFPETAGIRPEYQWGAVFGTTHDGLPLIGSHPRFPRCFFVEGYGGNGTVYSMIAARLLEDELAGRSTQGLELFSLTRTAKPSP</sequence>
<keyword evidence="3" id="KW-1185">Reference proteome</keyword>
<dbReference type="PANTHER" id="PTHR13847">
    <property type="entry name" value="SARCOSINE DEHYDROGENASE-RELATED"/>
    <property type="match status" value="1"/>
</dbReference>
<evidence type="ECO:0000313" key="2">
    <source>
        <dbReference type="EMBL" id="AIQ63211.1"/>
    </source>
</evidence>
<accession>A0A089LNS7</accession>